<keyword evidence="1" id="KW-0812">Transmembrane</keyword>
<evidence type="ECO:0000313" key="2">
    <source>
        <dbReference type="EMBL" id="GGF86950.1"/>
    </source>
</evidence>
<proteinExistence type="predicted"/>
<protein>
    <submittedName>
        <fullName evidence="2">Uncharacterized protein</fullName>
    </submittedName>
</protein>
<evidence type="ECO:0000313" key="3">
    <source>
        <dbReference type="Proteomes" id="UP000644756"/>
    </source>
</evidence>
<feature type="transmembrane region" description="Helical" evidence="1">
    <location>
        <begin position="20"/>
        <end position="41"/>
    </location>
</feature>
<comment type="caution">
    <text evidence="2">The sequence shown here is derived from an EMBL/GenBank/DDBJ whole genome shotgun (WGS) entry which is preliminary data.</text>
</comment>
<sequence length="167" mass="18903">MHEKDNLETHAKEYHTNSWLYCLQLGFFAGLIWGVMRWLLYTISFTNVLPGFLAEPFMVHSFLLTGWGHVAGIAVFIVFSIAAALLYKAVLGRLLGPWAGLIYGVTWWLVLFMWLGPMLGMMPPAAKLGWNSVFTECCVFIVWGLFIGYSIAFEFTDEASREPSTVH</sequence>
<feature type="transmembrane region" description="Helical" evidence="1">
    <location>
        <begin position="128"/>
        <end position="152"/>
    </location>
</feature>
<keyword evidence="3" id="KW-1185">Reference proteome</keyword>
<keyword evidence="1" id="KW-1133">Transmembrane helix</keyword>
<dbReference type="InterPro" id="IPR024563">
    <property type="entry name" value="YqhR"/>
</dbReference>
<dbReference type="AlphaFoldDB" id="A0A917FJ40"/>
<keyword evidence="1" id="KW-0472">Membrane</keyword>
<evidence type="ECO:0000256" key="1">
    <source>
        <dbReference type="SAM" id="Phobius"/>
    </source>
</evidence>
<reference evidence="2" key="1">
    <citation type="journal article" date="2014" name="Int. J. Syst. Evol. Microbiol.">
        <title>Complete genome sequence of Corynebacterium casei LMG S-19264T (=DSM 44701T), isolated from a smear-ripened cheese.</title>
        <authorList>
            <consortium name="US DOE Joint Genome Institute (JGI-PGF)"/>
            <person name="Walter F."/>
            <person name="Albersmeier A."/>
            <person name="Kalinowski J."/>
            <person name="Ruckert C."/>
        </authorList>
    </citation>
    <scope>NUCLEOTIDE SEQUENCE</scope>
    <source>
        <strain evidence="2">CGMCC 1.12987</strain>
    </source>
</reference>
<gene>
    <name evidence="2" type="ORF">GCM10010916_00370</name>
</gene>
<reference evidence="2" key="2">
    <citation type="submission" date="2020-09" db="EMBL/GenBank/DDBJ databases">
        <authorList>
            <person name="Sun Q."/>
            <person name="Zhou Y."/>
        </authorList>
    </citation>
    <scope>NUCLEOTIDE SEQUENCE</scope>
    <source>
        <strain evidence="2">CGMCC 1.12987</strain>
    </source>
</reference>
<name>A0A917FJ40_9BACL</name>
<accession>A0A917FJ40</accession>
<dbReference type="Proteomes" id="UP000644756">
    <property type="component" value="Unassembled WGS sequence"/>
</dbReference>
<feature type="transmembrane region" description="Helical" evidence="1">
    <location>
        <begin position="61"/>
        <end position="87"/>
    </location>
</feature>
<dbReference type="Pfam" id="PF11085">
    <property type="entry name" value="YqhR"/>
    <property type="match status" value="1"/>
</dbReference>
<dbReference type="RefSeq" id="WP_188527852.1">
    <property type="nucleotide sequence ID" value="NZ_BMGR01000001.1"/>
</dbReference>
<organism evidence="2 3">
    <name type="scientific">Paenibacillus abyssi</name>
    <dbReference type="NCBI Taxonomy" id="1340531"/>
    <lineage>
        <taxon>Bacteria</taxon>
        <taxon>Bacillati</taxon>
        <taxon>Bacillota</taxon>
        <taxon>Bacilli</taxon>
        <taxon>Bacillales</taxon>
        <taxon>Paenibacillaceae</taxon>
        <taxon>Paenibacillus</taxon>
    </lineage>
</organism>
<dbReference type="EMBL" id="BMGR01000001">
    <property type="protein sequence ID" value="GGF86950.1"/>
    <property type="molecule type" value="Genomic_DNA"/>
</dbReference>
<feature type="transmembrane region" description="Helical" evidence="1">
    <location>
        <begin position="94"/>
        <end position="116"/>
    </location>
</feature>